<dbReference type="InterPro" id="IPR011004">
    <property type="entry name" value="Trimer_LpxA-like_sf"/>
</dbReference>
<dbReference type="Gene3D" id="2.160.10.10">
    <property type="entry name" value="Hexapeptide repeat proteins"/>
    <property type="match status" value="1"/>
</dbReference>
<feature type="site" description="Could play a key role in the communication between the regulatory and the substrate sites" evidence="9">
    <location>
        <position position="72"/>
    </location>
</feature>
<evidence type="ECO:0000256" key="1">
    <source>
        <dbReference type="ARBA" id="ARBA00010443"/>
    </source>
</evidence>
<dbReference type="Gene3D" id="3.90.550.10">
    <property type="entry name" value="Spore Coat Polysaccharide Biosynthesis Protein SpsA, Chain A"/>
    <property type="match status" value="1"/>
</dbReference>
<keyword evidence="4 9" id="KW-0548">Nucleotidyltransferase</keyword>
<dbReference type="PANTHER" id="PTHR43523">
    <property type="entry name" value="GLUCOSE-1-PHOSPHATE ADENYLYLTRANSFERASE-RELATED"/>
    <property type="match status" value="1"/>
</dbReference>
<evidence type="ECO:0000256" key="6">
    <source>
        <dbReference type="ARBA" id="ARBA00022840"/>
    </source>
</evidence>
<keyword evidence="7 9" id="KW-0320">Glycogen biosynthesis</keyword>
<dbReference type="CDD" id="cd02508">
    <property type="entry name" value="ADP_Glucose_PP"/>
    <property type="match status" value="1"/>
</dbReference>
<protein>
    <recommendedName>
        <fullName evidence="9">Glucose-1-phosphate adenylyltransferase</fullName>
        <ecNumber evidence="9">2.7.7.27</ecNumber>
    </recommendedName>
    <alternativeName>
        <fullName evidence="9">ADP-glucose pyrophosphorylase</fullName>
        <shortName evidence="9">ADPGlc PPase</shortName>
    </alternativeName>
    <alternativeName>
        <fullName evidence="9">ADP-glucose synthase</fullName>
    </alternativeName>
</protein>
<keyword evidence="3 9" id="KW-0808">Transferase</keyword>
<dbReference type="GO" id="GO:0008878">
    <property type="term" value="F:glucose-1-phosphate adenylyltransferase activity"/>
    <property type="evidence" value="ECO:0007669"/>
    <property type="project" value="UniProtKB-UniRule"/>
</dbReference>
<comment type="function">
    <text evidence="9">Involved in the biosynthesis of ADP-glucose, a building block required for the elongation reactions to produce glycogen. Catalyzes the reaction between ATP and alpha-D-glucose 1-phosphate (G1P) to produce pyrophosphate and ADP-Glc.</text>
</comment>
<dbReference type="CDD" id="cd04651">
    <property type="entry name" value="LbH_G1P_AT_C"/>
    <property type="match status" value="1"/>
</dbReference>
<sequence>MTQSVTDIALLSQLTQRTVALVLAGGRGTRLHGLTDGRSKPSVYFGSRFRIIDFALSNCLNSGLNRVGVITQYKAHSLLRHIQRGWSFLHHNRNEFIDMLPARQQLEEGYWYRGTADAVYQNISLMKQHYRPEYVVILAGDHIYKMNYAQMLLDHVKSGALCTVGCIEVPRDQASAFGVMAVNKQLKITRFEEKPKNPPAMPGNDKMSLASMGIYVFNADFLYQTLEAEQTRPDTTFDFGKDIIPAAAQAGVAYAHPFSRSCMSRTPSGEAYWRDVGTVDAYWEANIDLISARPQLNLFDDNWPIHSYTGQQAPARFNQSPNHISNHVDNSLIAGGCVIDSAQIVHSVLSANVRVAPDSRIEESVILPGVTIGQNCRLSRCIIDRGCIIPAGTIVGEDPYEDARRFHRSPQGVVLITQQDMEKLVKAPAAPIAFAKKDAVPA</sequence>
<feature type="binding site" evidence="9">
    <location>
        <begin position="193"/>
        <end position="194"/>
    </location>
    <ligand>
        <name>alpha-D-glucose 1-phosphate</name>
        <dbReference type="ChEBI" id="CHEBI:58601"/>
    </ligand>
</feature>
<comment type="pathway">
    <text evidence="9">Glycan biosynthesis; glycogen biosynthesis.</text>
</comment>
<dbReference type="HAMAP" id="MF_00624">
    <property type="entry name" value="GlgC"/>
    <property type="match status" value="1"/>
</dbReference>
<keyword evidence="2 9" id="KW-0321">Glycogen metabolism</keyword>
<dbReference type="NCBIfam" id="TIGR02091">
    <property type="entry name" value="glgC"/>
    <property type="match status" value="1"/>
</dbReference>
<dbReference type="InterPro" id="IPR029044">
    <property type="entry name" value="Nucleotide-diphossugar_trans"/>
</dbReference>
<feature type="binding site" evidence="9">
    <location>
        <position position="178"/>
    </location>
    <ligand>
        <name>alpha-D-glucose 1-phosphate</name>
        <dbReference type="ChEBI" id="CHEBI:58601"/>
    </ligand>
</feature>
<evidence type="ECO:0000256" key="9">
    <source>
        <dbReference type="HAMAP-Rule" id="MF_00624"/>
    </source>
</evidence>
<keyword evidence="6 9" id="KW-0067">ATP-binding</keyword>
<feature type="domain" description="Nucleotidyl transferase" evidence="10">
    <location>
        <begin position="20"/>
        <end position="289"/>
    </location>
</feature>
<name>A0A370QTX3_9GAMM</name>
<dbReference type="UniPathway" id="UPA00164"/>
<organism evidence="12 13">
    <name type="scientific">Enterobacillus tribolii</name>
    <dbReference type="NCBI Taxonomy" id="1487935"/>
    <lineage>
        <taxon>Bacteria</taxon>
        <taxon>Pseudomonadati</taxon>
        <taxon>Pseudomonadota</taxon>
        <taxon>Gammaproteobacteria</taxon>
        <taxon>Enterobacterales</taxon>
        <taxon>Hafniaceae</taxon>
        <taxon>Enterobacillus</taxon>
    </lineage>
</organism>
<evidence type="ECO:0000259" key="11">
    <source>
        <dbReference type="Pfam" id="PF24894"/>
    </source>
</evidence>
<evidence type="ECO:0000313" key="13">
    <source>
        <dbReference type="Proteomes" id="UP000254848"/>
    </source>
</evidence>
<proteinExistence type="inferred from homology"/>
<evidence type="ECO:0000256" key="8">
    <source>
        <dbReference type="ARBA" id="ARBA00023277"/>
    </source>
</evidence>
<dbReference type="InterPro" id="IPR056818">
    <property type="entry name" value="GlmU/GlgC-like_hexapep"/>
</dbReference>
<dbReference type="SUPFAM" id="SSF51161">
    <property type="entry name" value="Trimeric LpxA-like enzymes"/>
    <property type="match status" value="1"/>
</dbReference>
<dbReference type="EMBL" id="QRAP01000003">
    <property type="protein sequence ID" value="RDK92707.1"/>
    <property type="molecule type" value="Genomic_DNA"/>
</dbReference>
<keyword evidence="5 9" id="KW-0547">Nucleotide-binding</keyword>
<keyword evidence="8 9" id="KW-0119">Carbohydrate metabolism</keyword>
<dbReference type="SUPFAM" id="SSF53448">
    <property type="entry name" value="Nucleotide-diphospho-sugar transferases"/>
    <property type="match status" value="1"/>
</dbReference>
<dbReference type="PROSITE" id="PS00809">
    <property type="entry name" value="ADP_GLC_PYROPHOSPH_2"/>
    <property type="match status" value="1"/>
</dbReference>
<dbReference type="InterPro" id="IPR011831">
    <property type="entry name" value="ADP-Glc_PPase"/>
</dbReference>
<dbReference type="NCBIfam" id="NF002023">
    <property type="entry name" value="PRK00844.1"/>
    <property type="match status" value="1"/>
</dbReference>
<reference evidence="12 13" key="1">
    <citation type="submission" date="2018-07" db="EMBL/GenBank/DDBJ databases">
        <title>Genomic Encyclopedia of Type Strains, Phase IV (KMG-IV): sequencing the most valuable type-strain genomes for metagenomic binning, comparative biology and taxonomic classification.</title>
        <authorList>
            <person name="Goeker M."/>
        </authorList>
    </citation>
    <scope>NUCLEOTIDE SEQUENCE [LARGE SCALE GENOMIC DNA]</scope>
    <source>
        <strain evidence="12 13">DSM 103736</strain>
    </source>
</reference>
<dbReference type="AlphaFoldDB" id="A0A370QTX3"/>
<accession>A0A370QTX3</accession>
<evidence type="ECO:0000259" key="10">
    <source>
        <dbReference type="Pfam" id="PF00483"/>
    </source>
</evidence>
<comment type="caution">
    <text evidence="12">The sequence shown here is derived from an EMBL/GenBank/DDBJ whole genome shotgun (WGS) entry which is preliminary data.</text>
</comment>
<dbReference type="PROSITE" id="PS00810">
    <property type="entry name" value="ADP_GLC_PYROPHOSPH_3"/>
    <property type="match status" value="1"/>
</dbReference>
<evidence type="ECO:0000256" key="5">
    <source>
        <dbReference type="ARBA" id="ARBA00022741"/>
    </source>
</evidence>
<feature type="site" description="Could play a key role in the communication between the regulatory and the substrate sites" evidence="9">
    <location>
        <position position="111"/>
    </location>
</feature>
<keyword evidence="13" id="KW-1185">Reference proteome</keyword>
<comment type="subunit">
    <text evidence="9">Homotetramer.</text>
</comment>
<dbReference type="NCBIfam" id="NF001947">
    <property type="entry name" value="PRK00725.1"/>
    <property type="match status" value="1"/>
</dbReference>
<evidence type="ECO:0000256" key="3">
    <source>
        <dbReference type="ARBA" id="ARBA00022679"/>
    </source>
</evidence>
<gene>
    <name evidence="9" type="primary">glgC</name>
    <name evidence="12" type="ORF">C8D90_10397</name>
</gene>
<dbReference type="InterPro" id="IPR005836">
    <property type="entry name" value="ADP_Glu_pyroP_CS"/>
</dbReference>
<comment type="similarity">
    <text evidence="1 9">Belongs to the bacterial/plant glucose-1-phosphate adenylyltransferase family.</text>
</comment>
<feature type="binding site" evidence="9">
    <location>
        <position position="211"/>
    </location>
    <ligand>
        <name>alpha-D-glucose 1-phosphate</name>
        <dbReference type="ChEBI" id="CHEBI:58601"/>
    </ligand>
</feature>
<dbReference type="Proteomes" id="UP000254848">
    <property type="component" value="Unassembled WGS sequence"/>
</dbReference>
<dbReference type="Pfam" id="PF00483">
    <property type="entry name" value="NTP_transferase"/>
    <property type="match status" value="1"/>
</dbReference>
<evidence type="ECO:0000256" key="2">
    <source>
        <dbReference type="ARBA" id="ARBA00022600"/>
    </source>
</evidence>
<comment type="catalytic activity">
    <reaction evidence="9">
        <text>alpha-D-glucose 1-phosphate + ATP + H(+) = ADP-alpha-D-glucose + diphosphate</text>
        <dbReference type="Rhea" id="RHEA:12120"/>
        <dbReference type="ChEBI" id="CHEBI:15378"/>
        <dbReference type="ChEBI" id="CHEBI:30616"/>
        <dbReference type="ChEBI" id="CHEBI:33019"/>
        <dbReference type="ChEBI" id="CHEBI:57498"/>
        <dbReference type="ChEBI" id="CHEBI:58601"/>
        <dbReference type="EC" id="2.7.7.27"/>
    </reaction>
</comment>
<feature type="binding site" evidence="9">
    <location>
        <position position="112"/>
    </location>
    <ligand>
        <name>alpha-D-glucose 1-phosphate</name>
        <dbReference type="ChEBI" id="CHEBI:58601"/>
    </ligand>
</feature>
<dbReference type="InterPro" id="IPR023049">
    <property type="entry name" value="GlgC_bac"/>
</dbReference>
<dbReference type="GO" id="GO:0005524">
    <property type="term" value="F:ATP binding"/>
    <property type="evidence" value="ECO:0007669"/>
    <property type="project" value="UniProtKB-KW"/>
</dbReference>
<dbReference type="PROSITE" id="PS00808">
    <property type="entry name" value="ADP_GLC_PYROPHOSPH_1"/>
    <property type="match status" value="1"/>
</dbReference>
<dbReference type="Pfam" id="PF24894">
    <property type="entry name" value="Hexapep_GlmU"/>
    <property type="match status" value="1"/>
</dbReference>
<dbReference type="PANTHER" id="PTHR43523:SF2">
    <property type="entry name" value="GLUCOSE-1-PHOSPHATE ADENYLYLTRANSFERASE"/>
    <property type="match status" value="1"/>
</dbReference>
<evidence type="ECO:0000256" key="7">
    <source>
        <dbReference type="ARBA" id="ARBA00023056"/>
    </source>
</evidence>
<evidence type="ECO:0000313" key="12">
    <source>
        <dbReference type="EMBL" id="RDK92707.1"/>
    </source>
</evidence>
<dbReference type="GO" id="GO:0005978">
    <property type="term" value="P:glycogen biosynthetic process"/>
    <property type="evidence" value="ECO:0007669"/>
    <property type="project" value="UniProtKB-UniRule"/>
</dbReference>
<dbReference type="RefSeq" id="WP_115457905.1">
    <property type="nucleotide sequence ID" value="NZ_QRAP01000003.1"/>
</dbReference>
<dbReference type="OrthoDB" id="9801810at2"/>
<dbReference type="InterPro" id="IPR005835">
    <property type="entry name" value="NTP_transferase_dom"/>
</dbReference>
<evidence type="ECO:0000256" key="4">
    <source>
        <dbReference type="ARBA" id="ARBA00022695"/>
    </source>
</evidence>
<feature type="domain" description="Glucose-1-phosphate adenylyltransferase/Bifunctional protein GlmU-like C-terminal hexapeptide" evidence="11">
    <location>
        <begin position="314"/>
        <end position="416"/>
    </location>
</feature>
<dbReference type="EC" id="2.7.7.27" evidence="9"/>